<reference evidence="2" key="1">
    <citation type="submission" date="2020-08" db="EMBL/GenBank/DDBJ databases">
        <title>Multicomponent nature underlies the extraordinary mechanical properties of spider dragline silk.</title>
        <authorList>
            <person name="Kono N."/>
            <person name="Nakamura H."/>
            <person name="Mori M."/>
            <person name="Yoshida Y."/>
            <person name="Ohtoshi R."/>
            <person name="Malay A.D."/>
            <person name="Moran D.A.P."/>
            <person name="Tomita M."/>
            <person name="Numata K."/>
            <person name="Arakawa K."/>
        </authorList>
    </citation>
    <scope>NUCLEOTIDE SEQUENCE</scope>
</reference>
<sequence length="154" mass="16559">MEVDKASAATGSQPNEEVIALSNSFSAIAPIEESDEDINDVSAPNTEEEISTLQAPVEDPANVNMEDEQENSDEPQLADNASGLTSSSKEDNQPKKTHSPIVIDEQYNTPGFLKEISEVVGKIVMGKIVGGKLKVVPEDPAAHRKIQNFISVKN</sequence>
<feature type="region of interest" description="Disordered" evidence="1">
    <location>
        <begin position="30"/>
        <end position="103"/>
    </location>
</feature>
<comment type="caution">
    <text evidence="2">The sequence shown here is derived from an EMBL/GenBank/DDBJ whole genome shotgun (WGS) entry which is preliminary data.</text>
</comment>
<dbReference type="AlphaFoldDB" id="A0A8X6X681"/>
<proteinExistence type="predicted"/>
<dbReference type="Proteomes" id="UP000886998">
    <property type="component" value="Unassembled WGS sequence"/>
</dbReference>
<protein>
    <submittedName>
        <fullName evidence="2">Uncharacterized protein</fullName>
    </submittedName>
</protein>
<evidence type="ECO:0000256" key="1">
    <source>
        <dbReference type="SAM" id="MobiDB-lite"/>
    </source>
</evidence>
<evidence type="ECO:0000313" key="3">
    <source>
        <dbReference type="Proteomes" id="UP000886998"/>
    </source>
</evidence>
<accession>A0A8X6X681</accession>
<name>A0A8X6X681_9ARAC</name>
<gene>
    <name evidence="2" type="ORF">TNIN_9271</name>
</gene>
<dbReference type="EMBL" id="BMAV01005220">
    <property type="protein sequence ID" value="GFY46151.1"/>
    <property type="molecule type" value="Genomic_DNA"/>
</dbReference>
<organism evidence="2 3">
    <name type="scientific">Trichonephila inaurata madagascariensis</name>
    <dbReference type="NCBI Taxonomy" id="2747483"/>
    <lineage>
        <taxon>Eukaryota</taxon>
        <taxon>Metazoa</taxon>
        <taxon>Ecdysozoa</taxon>
        <taxon>Arthropoda</taxon>
        <taxon>Chelicerata</taxon>
        <taxon>Arachnida</taxon>
        <taxon>Araneae</taxon>
        <taxon>Araneomorphae</taxon>
        <taxon>Entelegynae</taxon>
        <taxon>Araneoidea</taxon>
        <taxon>Nephilidae</taxon>
        <taxon>Trichonephila</taxon>
        <taxon>Trichonephila inaurata</taxon>
    </lineage>
</organism>
<evidence type="ECO:0000313" key="2">
    <source>
        <dbReference type="EMBL" id="GFY46151.1"/>
    </source>
</evidence>
<keyword evidence="3" id="KW-1185">Reference proteome</keyword>